<dbReference type="SUPFAM" id="SSF56601">
    <property type="entry name" value="beta-lactamase/transpeptidase-like"/>
    <property type="match status" value="1"/>
</dbReference>
<feature type="repeat" description="TPR" evidence="3">
    <location>
        <begin position="438"/>
        <end position="471"/>
    </location>
</feature>
<dbReference type="Proteomes" id="UP001597508">
    <property type="component" value="Unassembled WGS sequence"/>
</dbReference>
<evidence type="ECO:0000313" key="5">
    <source>
        <dbReference type="EMBL" id="MFD2567316.1"/>
    </source>
</evidence>
<comment type="caution">
    <text evidence="5">The sequence shown here is derived from an EMBL/GenBank/DDBJ whole genome shotgun (WGS) entry which is preliminary data.</text>
</comment>
<keyword evidence="6" id="KW-1185">Reference proteome</keyword>
<proteinExistence type="predicted"/>
<evidence type="ECO:0000259" key="4">
    <source>
        <dbReference type="Pfam" id="PF00144"/>
    </source>
</evidence>
<evidence type="ECO:0000256" key="3">
    <source>
        <dbReference type="PROSITE-ProRule" id="PRU00339"/>
    </source>
</evidence>
<dbReference type="Pfam" id="PF00144">
    <property type="entry name" value="Beta-lactamase"/>
    <property type="match status" value="1"/>
</dbReference>
<sequence>MKKLFFICMAFACIQPKVNAQQTTNLYSRIDNYLSAGTNNGFSGAISVVKKGNIVINKGYGIANKNTQTLNNPNTIFDIGSNTKQFTATAILKLAELGKLKLENPLSNFFKNLPKDKENITVHQLLTHTAGFVESIGKDFDKISTEAFFKQLFASKLQSKPGEKYSYSNAGYSVLGRIIELASGQTYEAFLQEYLFTPAGMKQTGYLLPKWNTKQLSRSYNRGVLDSESGIIRYQKDGGVTWHLKANGGIYSTQNDMLLWFKALKSNTVISKASFDKLTASHAHYSSGKYKYAYAYGWVVRILKNDVKRIAHNGSNGAYSHSLIWFPDEDIYIVYVTNANSEKVEHIAYTVAKMIFDKEYTPEPIQNNVYAYTMNYIEQHSTDTSNELLSLLKENYPDNFDSSSLLNTLGNLLLQLDKHLNWALELFKQNVRLYPEDGNLWDSLGDGYRANKLKEDAIKSYQKAIKLGYQNSQSKLDALLKN</sequence>
<dbReference type="InterPro" id="IPR012338">
    <property type="entry name" value="Beta-lactam/transpept-like"/>
</dbReference>
<evidence type="ECO:0000256" key="2">
    <source>
        <dbReference type="ARBA" id="ARBA00023136"/>
    </source>
</evidence>
<dbReference type="PANTHER" id="PTHR46825:SF11">
    <property type="entry name" value="PENICILLIN-BINDING PROTEIN 4"/>
    <property type="match status" value="1"/>
</dbReference>
<gene>
    <name evidence="5" type="ORF">ACFSRZ_08025</name>
</gene>
<reference evidence="6" key="1">
    <citation type="journal article" date="2019" name="Int. J. Syst. Evol. Microbiol.">
        <title>The Global Catalogue of Microorganisms (GCM) 10K type strain sequencing project: providing services to taxonomists for standard genome sequencing and annotation.</title>
        <authorList>
            <consortium name="The Broad Institute Genomics Platform"/>
            <consortium name="The Broad Institute Genome Sequencing Center for Infectious Disease"/>
            <person name="Wu L."/>
            <person name="Ma J."/>
        </authorList>
    </citation>
    <scope>NUCLEOTIDE SEQUENCE [LARGE SCALE GENOMIC DNA]</scope>
    <source>
        <strain evidence="6">KCTC 52127</strain>
    </source>
</reference>
<keyword evidence="3" id="KW-0802">TPR repeat</keyword>
<dbReference type="InterPro" id="IPR019734">
    <property type="entry name" value="TPR_rpt"/>
</dbReference>
<comment type="subcellular location">
    <subcellularLocation>
        <location evidence="1">Membrane</location>
    </subcellularLocation>
</comment>
<name>A0ABW5LSU7_9FLAO</name>
<organism evidence="5 6">
    <name type="scientific">Pseudotenacibaculum haliotis</name>
    <dbReference type="NCBI Taxonomy" id="1862138"/>
    <lineage>
        <taxon>Bacteria</taxon>
        <taxon>Pseudomonadati</taxon>
        <taxon>Bacteroidota</taxon>
        <taxon>Flavobacteriia</taxon>
        <taxon>Flavobacteriales</taxon>
        <taxon>Flavobacteriaceae</taxon>
        <taxon>Pseudotenacibaculum</taxon>
    </lineage>
</organism>
<dbReference type="Gene3D" id="1.25.40.10">
    <property type="entry name" value="Tetratricopeptide repeat domain"/>
    <property type="match status" value="1"/>
</dbReference>
<accession>A0ABW5LSU7</accession>
<evidence type="ECO:0000256" key="1">
    <source>
        <dbReference type="ARBA" id="ARBA00004370"/>
    </source>
</evidence>
<dbReference type="InterPro" id="IPR050491">
    <property type="entry name" value="AmpC-like"/>
</dbReference>
<dbReference type="SUPFAM" id="SSF48452">
    <property type="entry name" value="TPR-like"/>
    <property type="match status" value="1"/>
</dbReference>
<dbReference type="InterPro" id="IPR001466">
    <property type="entry name" value="Beta-lactam-related"/>
</dbReference>
<feature type="domain" description="Beta-lactamase-related" evidence="4">
    <location>
        <begin position="44"/>
        <end position="343"/>
    </location>
</feature>
<dbReference type="PANTHER" id="PTHR46825">
    <property type="entry name" value="D-ALANYL-D-ALANINE-CARBOXYPEPTIDASE/ENDOPEPTIDASE AMPH"/>
    <property type="match status" value="1"/>
</dbReference>
<dbReference type="EMBL" id="JBHULH010000003">
    <property type="protein sequence ID" value="MFD2567316.1"/>
    <property type="molecule type" value="Genomic_DNA"/>
</dbReference>
<dbReference type="GO" id="GO:0016787">
    <property type="term" value="F:hydrolase activity"/>
    <property type="evidence" value="ECO:0007669"/>
    <property type="project" value="UniProtKB-KW"/>
</dbReference>
<protein>
    <submittedName>
        <fullName evidence="5">Serine hydrolase</fullName>
    </submittedName>
</protein>
<dbReference type="PROSITE" id="PS50005">
    <property type="entry name" value="TPR"/>
    <property type="match status" value="1"/>
</dbReference>
<dbReference type="RefSeq" id="WP_379666024.1">
    <property type="nucleotide sequence ID" value="NZ_JBHULH010000003.1"/>
</dbReference>
<evidence type="ECO:0000313" key="6">
    <source>
        <dbReference type="Proteomes" id="UP001597508"/>
    </source>
</evidence>
<keyword evidence="5" id="KW-0378">Hydrolase</keyword>
<keyword evidence="2" id="KW-0472">Membrane</keyword>
<dbReference type="InterPro" id="IPR011990">
    <property type="entry name" value="TPR-like_helical_dom_sf"/>
</dbReference>
<dbReference type="Gene3D" id="3.40.710.10">
    <property type="entry name" value="DD-peptidase/beta-lactamase superfamily"/>
    <property type="match status" value="1"/>
</dbReference>